<evidence type="ECO:0000256" key="1">
    <source>
        <dbReference type="ARBA" id="ARBA00022723"/>
    </source>
</evidence>
<feature type="compositionally biased region" description="Low complexity" evidence="6">
    <location>
        <begin position="108"/>
        <end position="119"/>
    </location>
</feature>
<evidence type="ECO:0000256" key="5">
    <source>
        <dbReference type="PROSITE-ProRule" id="PRU00309"/>
    </source>
</evidence>
<dbReference type="PROSITE" id="PS50950">
    <property type="entry name" value="ZF_THAP"/>
    <property type="match status" value="1"/>
</dbReference>
<feature type="region of interest" description="Disordered" evidence="6">
    <location>
        <begin position="94"/>
        <end position="163"/>
    </location>
</feature>
<protein>
    <recommendedName>
        <fullName evidence="7">THAP-type domain-containing protein</fullName>
    </recommendedName>
</protein>
<dbReference type="InterPro" id="IPR038441">
    <property type="entry name" value="THAP_Znf_sf"/>
</dbReference>
<feature type="compositionally biased region" description="Basic and acidic residues" evidence="6">
    <location>
        <begin position="296"/>
        <end position="308"/>
    </location>
</feature>
<organism evidence="8 9">
    <name type="scientific">Stichopus japonicus</name>
    <name type="common">Sea cucumber</name>
    <dbReference type="NCBI Taxonomy" id="307972"/>
    <lineage>
        <taxon>Eukaryota</taxon>
        <taxon>Metazoa</taxon>
        <taxon>Echinodermata</taxon>
        <taxon>Eleutherozoa</taxon>
        <taxon>Echinozoa</taxon>
        <taxon>Holothuroidea</taxon>
        <taxon>Aspidochirotacea</taxon>
        <taxon>Aspidochirotida</taxon>
        <taxon>Stichopodidae</taxon>
        <taxon>Apostichopus</taxon>
    </lineage>
</organism>
<reference evidence="8 9" key="1">
    <citation type="journal article" date="2017" name="PLoS Biol.">
        <title>The sea cucumber genome provides insights into morphological evolution and visceral regeneration.</title>
        <authorList>
            <person name="Zhang X."/>
            <person name="Sun L."/>
            <person name="Yuan J."/>
            <person name="Sun Y."/>
            <person name="Gao Y."/>
            <person name="Zhang L."/>
            <person name="Li S."/>
            <person name="Dai H."/>
            <person name="Hamel J.F."/>
            <person name="Liu C."/>
            <person name="Yu Y."/>
            <person name="Liu S."/>
            <person name="Lin W."/>
            <person name="Guo K."/>
            <person name="Jin S."/>
            <person name="Xu P."/>
            <person name="Storey K.B."/>
            <person name="Huan P."/>
            <person name="Zhang T."/>
            <person name="Zhou Y."/>
            <person name="Zhang J."/>
            <person name="Lin C."/>
            <person name="Li X."/>
            <person name="Xing L."/>
            <person name="Huo D."/>
            <person name="Sun M."/>
            <person name="Wang L."/>
            <person name="Mercier A."/>
            <person name="Li F."/>
            <person name="Yang H."/>
            <person name="Xiang J."/>
        </authorList>
    </citation>
    <scope>NUCLEOTIDE SEQUENCE [LARGE SCALE GENOMIC DNA]</scope>
    <source>
        <strain evidence="8">Shaxun</strain>
        <tissue evidence="8">Muscle</tissue>
    </source>
</reference>
<dbReference type="Pfam" id="PF05485">
    <property type="entry name" value="THAP"/>
    <property type="match status" value="1"/>
</dbReference>
<dbReference type="Gene3D" id="6.20.210.20">
    <property type="entry name" value="THAP domain"/>
    <property type="match status" value="1"/>
</dbReference>
<evidence type="ECO:0000256" key="4">
    <source>
        <dbReference type="ARBA" id="ARBA00023125"/>
    </source>
</evidence>
<keyword evidence="3" id="KW-0862">Zinc</keyword>
<sequence>MPRRCVVGGCNNVSGKGISTHKFPTDEKTKKLWVSFVNNTRSNFNGPTEHTVICSDHFDEDCFSISANLRQQFGFGGISGKGFRSILPGKYPTVKRKKTGMEPVGLPSTSTSTSSVGISSERRPSVRISSPTAVESTDVTVMPSAPPPKKKQRLASERRARKREVQEIEAEYDLAAIKRQADSSLNSTGQNSLPLDETPFEFEEVTNENRECQTDAVVFKEKLYRRSKAVQVKQKMKTEETQTIYSVTSTFREMVDVKVQCTLYKEAQTSSPLHEGVPELHIDFEEEEEEEQSEIEEYHPSDESRHSSESASTSGAEETKIWAEPKFLVFRSCLLALFAVCLQCKGSCKAKVNNTIGTMVCIWQKCNTCSWSRTWKSQPMLKDSPAGNILLSASILFAGASPVKILRVLQHISVQCITERTFFRHQQFFLQPVIVQVWEKCQKVITANLKAAAKPLYLGGDARADSPGHTAKFGSYTVMELKSNKIVDVQLVQKNEVANSNAMELEGLKRAVTWMKQEKLFSDCIVENIVTDRHRQVAKWIRENLTTLNVKHFYDVWHIAKSIKKKLTAIGKKKGCEGTKACELLMIQLQKRTMLNDVSKMSPLEQTSNIEAFHALINQFAPKMNIYSYEGMTCRILLAAIHYNENSERAQAKNKAGQLMYSIDFPRAKSGDYTLRKRLVQPTYKYVDDLLCKVVEVVCSGDKTLRQQTSRLASPPPALTSTFIKPTHEEALQRQMTRFKRIEELQVFLNQPQNSGGPCFYYIL</sequence>
<accession>A0A2G8LMU5</accession>
<name>A0A2G8LMU5_STIJA</name>
<keyword evidence="2 5" id="KW-0863">Zinc-finger</keyword>
<evidence type="ECO:0000256" key="2">
    <source>
        <dbReference type="ARBA" id="ARBA00022771"/>
    </source>
</evidence>
<dbReference type="Proteomes" id="UP000230750">
    <property type="component" value="Unassembled WGS sequence"/>
</dbReference>
<dbReference type="EMBL" id="MRZV01000029">
    <property type="protein sequence ID" value="PIK61555.1"/>
    <property type="molecule type" value="Genomic_DNA"/>
</dbReference>
<feature type="compositionally biased region" description="Polar residues" evidence="6">
    <location>
        <begin position="127"/>
        <end position="139"/>
    </location>
</feature>
<evidence type="ECO:0000313" key="8">
    <source>
        <dbReference type="EMBL" id="PIK61555.1"/>
    </source>
</evidence>
<dbReference type="SUPFAM" id="SSF57716">
    <property type="entry name" value="Glucocorticoid receptor-like (DNA-binding domain)"/>
    <property type="match status" value="1"/>
</dbReference>
<evidence type="ECO:0000256" key="3">
    <source>
        <dbReference type="ARBA" id="ARBA00022833"/>
    </source>
</evidence>
<feature type="region of interest" description="Disordered" evidence="6">
    <location>
        <begin position="285"/>
        <end position="317"/>
    </location>
</feature>
<feature type="compositionally biased region" description="Acidic residues" evidence="6">
    <location>
        <begin position="285"/>
        <end position="295"/>
    </location>
</feature>
<dbReference type="PANTHER" id="PTHR31751:SF42">
    <property type="entry name" value="PROTEIN CBG10204"/>
    <property type="match status" value="1"/>
</dbReference>
<gene>
    <name evidence="8" type="ORF">BSL78_01480</name>
</gene>
<feature type="domain" description="THAP-type" evidence="7">
    <location>
        <begin position="1"/>
        <end position="95"/>
    </location>
</feature>
<evidence type="ECO:0000313" key="9">
    <source>
        <dbReference type="Proteomes" id="UP000230750"/>
    </source>
</evidence>
<keyword evidence="1" id="KW-0479">Metal-binding</keyword>
<feature type="compositionally biased region" description="Basic and acidic residues" evidence="6">
    <location>
        <begin position="154"/>
        <end position="163"/>
    </location>
</feature>
<dbReference type="GO" id="GO:0003677">
    <property type="term" value="F:DNA binding"/>
    <property type="evidence" value="ECO:0007669"/>
    <property type="project" value="UniProtKB-UniRule"/>
</dbReference>
<dbReference type="PANTHER" id="PTHR31751">
    <property type="entry name" value="SI:CH211-108C17.2-RELATED-RELATED"/>
    <property type="match status" value="1"/>
</dbReference>
<dbReference type="OrthoDB" id="5814287at2759"/>
<dbReference type="InterPro" id="IPR006612">
    <property type="entry name" value="THAP_Znf"/>
</dbReference>
<evidence type="ECO:0000259" key="7">
    <source>
        <dbReference type="PROSITE" id="PS50950"/>
    </source>
</evidence>
<proteinExistence type="predicted"/>
<keyword evidence="9" id="KW-1185">Reference proteome</keyword>
<dbReference type="SMART" id="SM00980">
    <property type="entry name" value="THAP"/>
    <property type="match status" value="1"/>
</dbReference>
<dbReference type="AlphaFoldDB" id="A0A2G8LMU5"/>
<keyword evidence="4 5" id="KW-0238">DNA-binding</keyword>
<comment type="caution">
    <text evidence="8">The sequence shown here is derived from an EMBL/GenBank/DDBJ whole genome shotgun (WGS) entry which is preliminary data.</text>
</comment>
<evidence type="ECO:0000256" key="6">
    <source>
        <dbReference type="SAM" id="MobiDB-lite"/>
    </source>
</evidence>
<dbReference type="GO" id="GO:0008270">
    <property type="term" value="F:zinc ion binding"/>
    <property type="evidence" value="ECO:0007669"/>
    <property type="project" value="UniProtKB-KW"/>
</dbReference>